<protein>
    <submittedName>
        <fullName evidence="2">Uncharacterized protein</fullName>
    </submittedName>
</protein>
<feature type="non-terminal residue" evidence="2">
    <location>
        <position position="1"/>
    </location>
</feature>
<sequence length="81" mass="8981">FWSDLYSYGRRCTTSPTYQSLRSLPGKQCKGSPNPPTSSPRLALHDFPDLPVLQGSLRRMVQKVPHLSILNGSRGLLSPSK</sequence>
<dbReference type="EMBL" id="OW240916">
    <property type="protein sequence ID" value="CAH2297140.1"/>
    <property type="molecule type" value="Genomic_DNA"/>
</dbReference>
<proteinExistence type="predicted"/>
<evidence type="ECO:0000313" key="2">
    <source>
        <dbReference type="EMBL" id="CAH2297140.1"/>
    </source>
</evidence>
<dbReference type="Proteomes" id="UP001295444">
    <property type="component" value="Chromosome 05"/>
</dbReference>
<dbReference type="AlphaFoldDB" id="A0AAD1SG36"/>
<gene>
    <name evidence="2" type="ORF">PECUL_23A028956</name>
</gene>
<accession>A0AAD1SG36</accession>
<reference evidence="2" key="1">
    <citation type="submission" date="2022-03" db="EMBL/GenBank/DDBJ databases">
        <authorList>
            <person name="Alioto T."/>
            <person name="Alioto T."/>
            <person name="Gomez Garrido J."/>
        </authorList>
    </citation>
    <scope>NUCLEOTIDE SEQUENCE</scope>
</reference>
<organism evidence="2 3">
    <name type="scientific">Pelobates cultripes</name>
    <name type="common">Western spadefoot toad</name>
    <dbReference type="NCBI Taxonomy" id="61616"/>
    <lineage>
        <taxon>Eukaryota</taxon>
        <taxon>Metazoa</taxon>
        <taxon>Chordata</taxon>
        <taxon>Craniata</taxon>
        <taxon>Vertebrata</taxon>
        <taxon>Euteleostomi</taxon>
        <taxon>Amphibia</taxon>
        <taxon>Batrachia</taxon>
        <taxon>Anura</taxon>
        <taxon>Pelobatoidea</taxon>
        <taxon>Pelobatidae</taxon>
        <taxon>Pelobates</taxon>
    </lineage>
</organism>
<evidence type="ECO:0000313" key="3">
    <source>
        <dbReference type="Proteomes" id="UP001295444"/>
    </source>
</evidence>
<evidence type="ECO:0000256" key="1">
    <source>
        <dbReference type="SAM" id="MobiDB-lite"/>
    </source>
</evidence>
<feature type="region of interest" description="Disordered" evidence="1">
    <location>
        <begin position="17"/>
        <end position="45"/>
    </location>
</feature>
<name>A0AAD1SG36_PELCU</name>
<keyword evidence="3" id="KW-1185">Reference proteome</keyword>